<reference evidence="1 2" key="1">
    <citation type="submission" date="2015-01" db="EMBL/GenBank/DDBJ databases">
        <title>Evolution of Trichinella species and genotypes.</title>
        <authorList>
            <person name="Korhonen P.K."/>
            <person name="Edoardo P."/>
            <person name="Giuseppe L.R."/>
            <person name="Gasser R.B."/>
        </authorList>
    </citation>
    <scope>NUCLEOTIDE SEQUENCE [LARGE SCALE GENOMIC DNA]</scope>
    <source>
        <strain evidence="1">ISS176</strain>
    </source>
</reference>
<protein>
    <submittedName>
        <fullName evidence="1">Uncharacterized protein</fullName>
    </submittedName>
</protein>
<dbReference type="Proteomes" id="UP000054826">
    <property type="component" value="Unassembled WGS sequence"/>
</dbReference>
<gene>
    <name evidence="1" type="ORF">T4C_11399</name>
</gene>
<comment type="caution">
    <text evidence="1">The sequence shown here is derived from an EMBL/GenBank/DDBJ whole genome shotgun (WGS) entry which is preliminary data.</text>
</comment>
<name>A0A0V1IYU5_TRIPS</name>
<organism evidence="1 2">
    <name type="scientific">Trichinella pseudospiralis</name>
    <name type="common">Parasitic roundworm</name>
    <dbReference type="NCBI Taxonomy" id="6337"/>
    <lineage>
        <taxon>Eukaryota</taxon>
        <taxon>Metazoa</taxon>
        <taxon>Ecdysozoa</taxon>
        <taxon>Nematoda</taxon>
        <taxon>Enoplea</taxon>
        <taxon>Dorylaimia</taxon>
        <taxon>Trichinellida</taxon>
        <taxon>Trichinellidae</taxon>
        <taxon>Trichinella</taxon>
    </lineage>
</organism>
<evidence type="ECO:0000313" key="2">
    <source>
        <dbReference type="Proteomes" id="UP000054826"/>
    </source>
</evidence>
<accession>A0A0V1IYU5</accession>
<dbReference type="EMBL" id="JYDV01000167">
    <property type="protein sequence ID" value="KRZ27397.1"/>
    <property type="molecule type" value="Genomic_DNA"/>
</dbReference>
<evidence type="ECO:0000313" key="1">
    <source>
        <dbReference type="EMBL" id="KRZ27397.1"/>
    </source>
</evidence>
<dbReference type="AlphaFoldDB" id="A0A0V1IYU5"/>
<proteinExistence type="predicted"/>
<sequence>MKYEMRVKNVLRITISEKFKGIVKCLKNDYKKIIIRTVYFKKIACYVSFRGVGVLFKRTAMYDQVMSRSRQR</sequence>